<protein>
    <submittedName>
        <fullName evidence="4">Co-chaperone YbbN</fullName>
    </submittedName>
</protein>
<name>A0A2A5J3E3_RHOSG</name>
<dbReference type="Pfam" id="PF14561">
    <property type="entry name" value="TPR_20"/>
    <property type="match status" value="1"/>
</dbReference>
<organism evidence="4 5">
    <name type="scientific">Rhodococcus qingshengii</name>
    <dbReference type="NCBI Taxonomy" id="334542"/>
    <lineage>
        <taxon>Bacteria</taxon>
        <taxon>Bacillati</taxon>
        <taxon>Actinomycetota</taxon>
        <taxon>Actinomycetes</taxon>
        <taxon>Mycobacteriales</taxon>
        <taxon>Nocardiaceae</taxon>
        <taxon>Rhodococcus</taxon>
        <taxon>Rhodococcus erythropolis group</taxon>
    </lineage>
</organism>
<evidence type="ECO:0000313" key="4">
    <source>
        <dbReference type="EMBL" id="PCK23886.1"/>
    </source>
</evidence>
<dbReference type="InterPro" id="IPR011990">
    <property type="entry name" value="TPR-like_helical_dom_sf"/>
</dbReference>
<dbReference type="Gene3D" id="1.25.40.10">
    <property type="entry name" value="Tetratricopeptide repeat domain"/>
    <property type="match status" value="1"/>
</dbReference>
<dbReference type="GO" id="GO:0015035">
    <property type="term" value="F:protein-disulfide reductase activity"/>
    <property type="evidence" value="ECO:0007669"/>
    <property type="project" value="TreeGrafter"/>
</dbReference>
<evidence type="ECO:0000256" key="3">
    <source>
        <dbReference type="ARBA" id="ARBA00023284"/>
    </source>
</evidence>
<evidence type="ECO:0000256" key="2">
    <source>
        <dbReference type="ARBA" id="ARBA00008987"/>
    </source>
</evidence>
<keyword evidence="3" id="KW-0676">Redox-active center</keyword>
<dbReference type="InterPro" id="IPR019734">
    <property type="entry name" value="TPR_rpt"/>
</dbReference>
<evidence type="ECO:0000256" key="1">
    <source>
        <dbReference type="ARBA" id="ARBA00003318"/>
    </source>
</evidence>
<sequence>MTRPGSRPPARSSAVAAAMSGAVDLSAFKERATAPPPPRNTSGDGAVSAVSGAVIEVTEENFESEVLLKSSQVPVIVNIGGRAYEPSVVFTEVLESFAARAGGKWILANVDVDVSPRIAQAFGVQSVPTVVAVAAGQPLADFQGAQPEAQLSQWFDAVLQAVEGKLSGPVSDADEPVEEVEDPRFVAAETALDEGDLDAAIAAYQEILDAEPNNAEAKSAVRQVKFMARVQGVDPESIAAADADPSDLELQFAAADLEMFAQQPEASFARLISVVSRTAGDDKAAARTRLLELFELFDPAEPIVIAARRKLASALY</sequence>
<evidence type="ECO:0000313" key="5">
    <source>
        <dbReference type="Proteomes" id="UP000230886"/>
    </source>
</evidence>
<dbReference type="PANTHER" id="PTHR45663">
    <property type="entry name" value="GEO12009P1"/>
    <property type="match status" value="1"/>
</dbReference>
<proteinExistence type="inferred from homology"/>
<dbReference type="Proteomes" id="UP000230886">
    <property type="component" value="Unassembled WGS sequence"/>
</dbReference>
<dbReference type="PANTHER" id="PTHR45663:SF11">
    <property type="entry name" value="GEO12009P1"/>
    <property type="match status" value="1"/>
</dbReference>
<dbReference type="PROSITE" id="PS50005">
    <property type="entry name" value="TPR"/>
    <property type="match status" value="1"/>
</dbReference>
<dbReference type="CDD" id="cd02956">
    <property type="entry name" value="ybbN"/>
    <property type="match status" value="1"/>
</dbReference>
<dbReference type="Gene3D" id="3.40.30.10">
    <property type="entry name" value="Glutaredoxin"/>
    <property type="match status" value="1"/>
</dbReference>
<dbReference type="EMBL" id="NOVD01000042">
    <property type="protein sequence ID" value="PCK23886.1"/>
    <property type="molecule type" value="Genomic_DNA"/>
</dbReference>
<dbReference type="InterPro" id="IPR036249">
    <property type="entry name" value="Thioredoxin-like_sf"/>
</dbReference>
<comment type="caution">
    <text evidence="4">The sequence shown here is derived from an EMBL/GenBank/DDBJ whole genome shotgun (WGS) entry which is preliminary data.</text>
</comment>
<dbReference type="SUPFAM" id="SSF52833">
    <property type="entry name" value="Thioredoxin-like"/>
    <property type="match status" value="1"/>
</dbReference>
<dbReference type="GO" id="GO:0006950">
    <property type="term" value="P:response to stress"/>
    <property type="evidence" value="ECO:0007669"/>
    <property type="project" value="UniProtKB-ARBA"/>
</dbReference>
<comment type="function">
    <text evidence="1">Participates in various redox reactions through the reversible oxidation of its active center dithiol to a disulfide and catalyzes dithiol-disulfide exchange reactions.</text>
</comment>
<dbReference type="Pfam" id="PF00085">
    <property type="entry name" value="Thioredoxin"/>
    <property type="match status" value="1"/>
</dbReference>
<dbReference type="KEGG" id="rqi:C1M55_19300"/>
<gene>
    <name evidence="4" type="ORF">CHR55_28635</name>
</gene>
<reference evidence="4 5" key="1">
    <citation type="submission" date="2017-07" db="EMBL/GenBank/DDBJ databases">
        <title>Draft sequence of Rhodococcus enclensis 23b-28.</title>
        <authorList>
            <person name="Besaury L."/>
            <person name="Sancelme M."/>
            <person name="Amato P."/>
            <person name="Lallement A."/>
            <person name="Delort A.-M."/>
        </authorList>
    </citation>
    <scope>NUCLEOTIDE SEQUENCE [LARGE SCALE GENOMIC DNA]</scope>
    <source>
        <strain evidence="4 5">23b-28</strain>
    </source>
</reference>
<comment type="similarity">
    <text evidence="2">Belongs to the thioredoxin family.</text>
</comment>
<dbReference type="AlphaFoldDB" id="A0A2A5J3E3"/>
<dbReference type="InterPro" id="IPR013766">
    <property type="entry name" value="Thioredoxin_domain"/>
</dbReference>
<dbReference type="GO" id="GO:0005737">
    <property type="term" value="C:cytoplasm"/>
    <property type="evidence" value="ECO:0007669"/>
    <property type="project" value="TreeGrafter"/>
</dbReference>
<accession>A0A2A5J3E3</accession>